<dbReference type="Pfam" id="PF07786">
    <property type="entry name" value="HGSNAT_cat"/>
    <property type="match status" value="1"/>
</dbReference>
<reference evidence="3 4" key="1">
    <citation type="submission" date="2018-05" db="EMBL/GenBank/DDBJ databases">
        <title>Rhodoferax soyangensis sp.nov., isolated from an oligotrophic freshwater lake.</title>
        <authorList>
            <person name="Park M."/>
        </authorList>
    </citation>
    <scope>NUCLEOTIDE SEQUENCE [LARGE SCALE GENOMIC DNA]</scope>
    <source>
        <strain evidence="3 4">IMCC26218</strain>
    </source>
</reference>
<protein>
    <recommendedName>
        <fullName evidence="2">Heparan-alpha-glucosaminide N-acetyltransferase catalytic domain-containing protein</fullName>
    </recommendedName>
</protein>
<dbReference type="InterPro" id="IPR012429">
    <property type="entry name" value="HGSNAT_cat"/>
</dbReference>
<feature type="transmembrane region" description="Helical" evidence="1">
    <location>
        <begin position="189"/>
        <end position="208"/>
    </location>
</feature>
<feature type="transmembrane region" description="Helical" evidence="1">
    <location>
        <begin position="12"/>
        <end position="30"/>
    </location>
</feature>
<proteinExistence type="predicted"/>
<dbReference type="OrthoDB" id="9807591at2"/>
<dbReference type="RefSeq" id="WP_117175455.1">
    <property type="nucleotide sequence ID" value="NZ_QFZK01000003.1"/>
</dbReference>
<comment type="caution">
    <text evidence="3">The sequence shown here is derived from an EMBL/GenBank/DDBJ whole genome shotgun (WGS) entry which is preliminary data.</text>
</comment>
<keyword evidence="1" id="KW-1133">Transmembrane helix</keyword>
<dbReference type="Proteomes" id="UP000260665">
    <property type="component" value="Unassembled WGS sequence"/>
</dbReference>
<feature type="transmembrane region" description="Helical" evidence="1">
    <location>
        <begin position="83"/>
        <end position="101"/>
    </location>
</feature>
<dbReference type="AlphaFoldDB" id="A0A3E1RF01"/>
<accession>A0A3E1RF01</accession>
<name>A0A3E1RF01_9BURK</name>
<evidence type="ECO:0000256" key="1">
    <source>
        <dbReference type="SAM" id="Phobius"/>
    </source>
</evidence>
<evidence type="ECO:0000313" key="4">
    <source>
        <dbReference type="Proteomes" id="UP000260665"/>
    </source>
</evidence>
<feature type="domain" description="Heparan-alpha-glucosaminide N-acetyltransferase catalytic" evidence="2">
    <location>
        <begin position="8"/>
        <end position="249"/>
    </location>
</feature>
<feature type="transmembrane region" description="Helical" evidence="1">
    <location>
        <begin position="50"/>
        <end position="71"/>
    </location>
</feature>
<gene>
    <name evidence="3" type="ORF">DIC66_07045</name>
</gene>
<sequence length="264" mass="29741">MQATPTSRFAAVDMLRGLAMVWMTLFHFSFDLQHFGYLQADFYRDPFWTVQRLVIVSLFVFCAGLGQAIAVQQGQSRGRFWKRWRQIALCALAVSIGSYAMFPQSYIYFGILHGMALMLILGRLLAVVWSATPGAGWRLWLLGVLALALPRMAEQAHALWPALDFLNERLWNWLGLISHKPITEDYAPLFPWLGVMCFGLATGQWLVCRHAAALERASQALGRGVPGAPLRGLAFLGRWSLSYYMLHQPLLLGGLSLLAWMRPV</sequence>
<keyword evidence="1" id="KW-0812">Transmembrane</keyword>
<organism evidence="3 4">
    <name type="scientific">Rhodoferax lacus</name>
    <dbReference type="NCBI Taxonomy" id="2184758"/>
    <lineage>
        <taxon>Bacteria</taxon>
        <taxon>Pseudomonadati</taxon>
        <taxon>Pseudomonadota</taxon>
        <taxon>Betaproteobacteria</taxon>
        <taxon>Burkholderiales</taxon>
        <taxon>Comamonadaceae</taxon>
        <taxon>Rhodoferax</taxon>
    </lineage>
</organism>
<evidence type="ECO:0000259" key="2">
    <source>
        <dbReference type="Pfam" id="PF07786"/>
    </source>
</evidence>
<keyword evidence="4" id="KW-1185">Reference proteome</keyword>
<feature type="transmembrane region" description="Helical" evidence="1">
    <location>
        <begin position="107"/>
        <end position="128"/>
    </location>
</feature>
<evidence type="ECO:0000313" key="3">
    <source>
        <dbReference type="EMBL" id="RFO97612.1"/>
    </source>
</evidence>
<dbReference type="EMBL" id="QFZK01000003">
    <property type="protein sequence ID" value="RFO97612.1"/>
    <property type="molecule type" value="Genomic_DNA"/>
</dbReference>
<keyword evidence="1" id="KW-0472">Membrane</keyword>
<feature type="transmembrane region" description="Helical" evidence="1">
    <location>
        <begin position="135"/>
        <end position="153"/>
    </location>
</feature>